<keyword evidence="3 5" id="KW-0371">Homeobox</keyword>
<feature type="compositionally biased region" description="Basic and acidic residues" evidence="8">
    <location>
        <begin position="351"/>
        <end position="360"/>
    </location>
</feature>
<feature type="coiled-coil region" evidence="7">
    <location>
        <begin position="213"/>
        <end position="275"/>
    </location>
</feature>
<evidence type="ECO:0000313" key="10">
    <source>
        <dbReference type="EMBL" id="WZN60802.1"/>
    </source>
</evidence>
<organism evidence="10 11">
    <name type="scientific">Chloropicon roscoffensis</name>
    <dbReference type="NCBI Taxonomy" id="1461544"/>
    <lineage>
        <taxon>Eukaryota</taxon>
        <taxon>Viridiplantae</taxon>
        <taxon>Chlorophyta</taxon>
        <taxon>Chloropicophyceae</taxon>
        <taxon>Chloropicales</taxon>
        <taxon>Chloropicaceae</taxon>
        <taxon>Chloropicon</taxon>
    </lineage>
</organism>
<feature type="DNA-binding region" description="Homeobox" evidence="5">
    <location>
        <begin position="166"/>
        <end position="215"/>
    </location>
</feature>
<protein>
    <submittedName>
        <fullName evidence="10">Homeobox domain-containing protein</fullName>
    </submittedName>
</protein>
<dbReference type="PROSITE" id="PS50071">
    <property type="entry name" value="HOMEOBOX_2"/>
    <property type="match status" value="1"/>
</dbReference>
<dbReference type="PANTHER" id="PTHR24324">
    <property type="entry name" value="HOMEOBOX PROTEIN HHEX"/>
    <property type="match status" value="1"/>
</dbReference>
<keyword evidence="4 5" id="KW-0539">Nucleus</keyword>
<keyword evidence="7" id="KW-0175">Coiled coil</keyword>
<feature type="compositionally biased region" description="Basic and acidic residues" evidence="8">
    <location>
        <begin position="304"/>
        <end position="313"/>
    </location>
</feature>
<dbReference type="GO" id="GO:0005634">
    <property type="term" value="C:nucleus"/>
    <property type="evidence" value="ECO:0007669"/>
    <property type="project" value="UniProtKB-SubCell"/>
</dbReference>
<feature type="region of interest" description="Disordered" evidence="8">
    <location>
        <begin position="278"/>
        <end position="367"/>
    </location>
</feature>
<dbReference type="GO" id="GO:0030154">
    <property type="term" value="P:cell differentiation"/>
    <property type="evidence" value="ECO:0007669"/>
    <property type="project" value="TreeGrafter"/>
</dbReference>
<reference evidence="10 11" key="1">
    <citation type="submission" date="2024-03" db="EMBL/GenBank/DDBJ databases">
        <title>Complete genome sequence of the green alga Chloropicon roscoffensis RCC1871.</title>
        <authorList>
            <person name="Lemieux C."/>
            <person name="Pombert J.-F."/>
            <person name="Otis C."/>
            <person name="Turmel M."/>
        </authorList>
    </citation>
    <scope>NUCLEOTIDE SEQUENCE [LARGE SCALE GENOMIC DNA]</scope>
    <source>
        <strain evidence="10 11">RCC1871</strain>
    </source>
</reference>
<feature type="domain" description="Homeobox" evidence="9">
    <location>
        <begin position="164"/>
        <end position="214"/>
    </location>
</feature>
<evidence type="ECO:0000256" key="6">
    <source>
        <dbReference type="RuleBase" id="RU000682"/>
    </source>
</evidence>
<dbReference type="EMBL" id="CP151503">
    <property type="protein sequence ID" value="WZN60802.1"/>
    <property type="molecule type" value="Genomic_DNA"/>
</dbReference>
<evidence type="ECO:0000313" key="11">
    <source>
        <dbReference type="Proteomes" id="UP001472866"/>
    </source>
</evidence>
<evidence type="ECO:0000256" key="4">
    <source>
        <dbReference type="ARBA" id="ARBA00023242"/>
    </source>
</evidence>
<dbReference type="CDD" id="cd00086">
    <property type="entry name" value="homeodomain"/>
    <property type="match status" value="1"/>
</dbReference>
<evidence type="ECO:0000256" key="1">
    <source>
        <dbReference type="ARBA" id="ARBA00004123"/>
    </source>
</evidence>
<dbReference type="AlphaFoldDB" id="A0AAX4P3D0"/>
<dbReference type="InterPro" id="IPR009057">
    <property type="entry name" value="Homeodomain-like_sf"/>
</dbReference>
<feature type="compositionally biased region" description="Low complexity" evidence="8">
    <location>
        <begin position="134"/>
        <end position="159"/>
    </location>
</feature>
<dbReference type="GO" id="GO:0000978">
    <property type="term" value="F:RNA polymerase II cis-regulatory region sequence-specific DNA binding"/>
    <property type="evidence" value="ECO:0007669"/>
    <property type="project" value="TreeGrafter"/>
</dbReference>
<dbReference type="PANTHER" id="PTHR24324:SF5">
    <property type="entry name" value="HEMATOPOIETICALLY-EXPRESSED HOMEOBOX PROTEIN HHEX"/>
    <property type="match status" value="1"/>
</dbReference>
<proteinExistence type="predicted"/>
<dbReference type="SMART" id="SM00389">
    <property type="entry name" value="HOX"/>
    <property type="match status" value="1"/>
</dbReference>
<evidence type="ECO:0000259" key="9">
    <source>
        <dbReference type="PROSITE" id="PS50071"/>
    </source>
</evidence>
<dbReference type="GO" id="GO:0006357">
    <property type="term" value="P:regulation of transcription by RNA polymerase II"/>
    <property type="evidence" value="ECO:0007669"/>
    <property type="project" value="TreeGrafter"/>
</dbReference>
<evidence type="ECO:0000256" key="8">
    <source>
        <dbReference type="SAM" id="MobiDB-lite"/>
    </source>
</evidence>
<keyword evidence="11" id="KW-1185">Reference proteome</keyword>
<dbReference type="InterPro" id="IPR001356">
    <property type="entry name" value="HD"/>
</dbReference>
<evidence type="ECO:0000256" key="2">
    <source>
        <dbReference type="ARBA" id="ARBA00023125"/>
    </source>
</evidence>
<evidence type="ECO:0000256" key="7">
    <source>
        <dbReference type="SAM" id="Coils"/>
    </source>
</evidence>
<feature type="region of interest" description="Disordered" evidence="8">
    <location>
        <begin position="115"/>
        <end position="165"/>
    </location>
</feature>
<comment type="subcellular location">
    <subcellularLocation>
        <location evidence="1 5 6">Nucleus</location>
    </subcellularLocation>
</comment>
<evidence type="ECO:0000256" key="5">
    <source>
        <dbReference type="PROSITE-ProRule" id="PRU00108"/>
    </source>
</evidence>
<dbReference type="Proteomes" id="UP001472866">
    <property type="component" value="Chromosome 03"/>
</dbReference>
<dbReference type="Pfam" id="PF00046">
    <property type="entry name" value="Homeodomain"/>
    <property type="match status" value="1"/>
</dbReference>
<evidence type="ECO:0000256" key="3">
    <source>
        <dbReference type="ARBA" id="ARBA00023155"/>
    </source>
</evidence>
<dbReference type="InterPro" id="IPR051000">
    <property type="entry name" value="Homeobox_DNA-bind_prot"/>
</dbReference>
<keyword evidence="2 5" id="KW-0238">DNA-binding</keyword>
<dbReference type="SUPFAM" id="SSF46689">
    <property type="entry name" value="Homeodomain-like"/>
    <property type="match status" value="1"/>
</dbReference>
<sequence>MDPVNKMNLNVLLSSMAAQSHQEQQPTASSAGQSLGLTGLDALGGLGLPQAAGVGVVPAPGSATTTTTAAAAAGQQTLLSALGLQQGGALGPQQQQLLSQVAALAGTASSAQPFFGLSQPHQGLAGTKRPLEDAPGAVQAAGPAASSQSRRSTQQAGASGRRRSSQQLEVLESVFKLCPNPNESRRKQLGQMLNMDERQVVIWFQNKRQRVRAKMKEQENNTLKLQHSKLKAELQREKARERILEQENGMLRKWMEETSRKMEELKKTSSELFGKYYENEKKDGGGVPAGLADALKTLGTSGRQQDEVKVHVEDEAETGSGGGAKAEGEGEGTLRESPSPKTPLKVPAGAEQRDPPKEEPAAPCKQV</sequence>
<name>A0AAX4P3D0_9CHLO</name>
<gene>
    <name evidence="10" type="ORF">HKI87_03g23360</name>
</gene>
<dbReference type="Gene3D" id="1.10.10.60">
    <property type="entry name" value="Homeodomain-like"/>
    <property type="match status" value="1"/>
</dbReference>
<accession>A0AAX4P3D0</accession>